<evidence type="ECO:0000259" key="1">
    <source>
        <dbReference type="Pfam" id="PF13619"/>
    </source>
</evidence>
<feature type="domain" description="KTSC" evidence="1">
    <location>
        <begin position="7"/>
        <end position="62"/>
    </location>
</feature>
<accession>A0A5E6YD19</accession>
<proteinExistence type="predicted"/>
<evidence type="ECO:0000313" key="3">
    <source>
        <dbReference type="Proteomes" id="UP000326437"/>
    </source>
</evidence>
<dbReference type="RefSeq" id="WP_150628170.1">
    <property type="nucleotide sequence ID" value="NZ_CABVHO010000002.1"/>
</dbReference>
<protein>
    <recommendedName>
        <fullName evidence="1">KTSC domain-containing protein</fullName>
    </recommendedName>
</protein>
<sequence length="69" mass="7926">MNRDVVSSSNIMSVGYDSGSETLEIEFKDGSVYQYYNVSEHLYEQFIASSSKGQFFHLYIRNAVPFSRV</sequence>
<dbReference type="InterPro" id="IPR025309">
    <property type="entry name" value="KTSC_dom"/>
</dbReference>
<evidence type="ECO:0000313" key="2">
    <source>
        <dbReference type="EMBL" id="VVN51005.1"/>
    </source>
</evidence>
<name>A0A5E6YD19_PSEFL</name>
<organism evidence="2 3">
    <name type="scientific">Pseudomonas fluorescens</name>
    <dbReference type="NCBI Taxonomy" id="294"/>
    <lineage>
        <taxon>Bacteria</taxon>
        <taxon>Pseudomonadati</taxon>
        <taxon>Pseudomonadota</taxon>
        <taxon>Gammaproteobacteria</taxon>
        <taxon>Pseudomonadales</taxon>
        <taxon>Pseudomonadaceae</taxon>
        <taxon>Pseudomonas</taxon>
    </lineage>
</organism>
<dbReference type="EMBL" id="CABVHO010000002">
    <property type="protein sequence ID" value="VVN51005.1"/>
    <property type="molecule type" value="Genomic_DNA"/>
</dbReference>
<dbReference type="AlphaFoldDB" id="A0A5E6YD19"/>
<dbReference type="Proteomes" id="UP000326437">
    <property type="component" value="Unassembled WGS sequence"/>
</dbReference>
<dbReference type="Pfam" id="PF13619">
    <property type="entry name" value="KTSC"/>
    <property type="match status" value="1"/>
</dbReference>
<dbReference type="OrthoDB" id="8612029at2"/>
<gene>
    <name evidence="2" type="ORF">PS685_00496</name>
</gene>
<reference evidence="2 3" key="1">
    <citation type="submission" date="2019-09" db="EMBL/GenBank/DDBJ databases">
        <authorList>
            <person name="Chandra G."/>
            <person name="Truman W A."/>
        </authorList>
    </citation>
    <scope>NUCLEOTIDE SEQUENCE [LARGE SCALE GENOMIC DNA]</scope>
    <source>
        <strain evidence="2">PS685</strain>
    </source>
</reference>